<proteinExistence type="predicted"/>
<evidence type="ECO:0000313" key="2">
    <source>
        <dbReference type="Proteomes" id="UP000824087"/>
    </source>
</evidence>
<comment type="caution">
    <text evidence="1">The sequence shown here is derived from an EMBL/GenBank/DDBJ whole genome shotgun (WGS) entry which is preliminary data.</text>
</comment>
<reference evidence="1" key="2">
    <citation type="journal article" date="2021" name="PeerJ">
        <title>Extensive microbial diversity within the chicken gut microbiome revealed by metagenomics and culture.</title>
        <authorList>
            <person name="Gilroy R."/>
            <person name="Ravi A."/>
            <person name="Getino M."/>
            <person name="Pursley I."/>
            <person name="Horton D.L."/>
            <person name="Alikhan N.F."/>
            <person name="Baker D."/>
            <person name="Gharbi K."/>
            <person name="Hall N."/>
            <person name="Watson M."/>
            <person name="Adriaenssens E.M."/>
            <person name="Foster-Nyarko E."/>
            <person name="Jarju S."/>
            <person name="Secka A."/>
            <person name="Antonio M."/>
            <person name="Oren A."/>
            <person name="Chaudhuri R.R."/>
            <person name="La Ragione R."/>
            <person name="Hildebrand F."/>
            <person name="Pallen M.J."/>
        </authorList>
    </citation>
    <scope>NUCLEOTIDE SEQUENCE</scope>
    <source>
        <strain evidence="1">CHK197-8231</strain>
    </source>
</reference>
<name>A0A9D1L460_9BACT</name>
<dbReference type="AlphaFoldDB" id="A0A9D1L460"/>
<accession>A0A9D1L460</accession>
<gene>
    <name evidence="1" type="ORF">IAD49_04030</name>
</gene>
<reference evidence="1" key="1">
    <citation type="submission" date="2020-10" db="EMBL/GenBank/DDBJ databases">
        <authorList>
            <person name="Gilroy R."/>
        </authorList>
    </citation>
    <scope>NUCLEOTIDE SEQUENCE</scope>
    <source>
        <strain evidence="1">CHK197-8231</strain>
    </source>
</reference>
<dbReference type="Proteomes" id="UP000824087">
    <property type="component" value="Unassembled WGS sequence"/>
</dbReference>
<protein>
    <submittedName>
        <fullName evidence="1">Uncharacterized protein</fullName>
    </submittedName>
</protein>
<organism evidence="1 2">
    <name type="scientific">Candidatus Fimihabitans intestinipullorum</name>
    <dbReference type="NCBI Taxonomy" id="2840820"/>
    <lineage>
        <taxon>Bacteria</taxon>
        <taxon>Bacillati</taxon>
        <taxon>Mycoplasmatota</taxon>
        <taxon>Mycoplasmatota incertae sedis</taxon>
        <taxon>Candidatus Fimihabitans</taxon>
    </lineage>
</organism>
<evidence type="ECO:0000313" key="1">
    <source>
        <dbReference type="EMBL" id="HIU22732.1"/>
    </source>
</evidence>
<sequence>MLEIKKHPFKEKFTEINIRQRNYERKSFITVQFTTEFYPSIVNDQIVSGAIDLKLDLSDIHALDDLSLKKYQGDIGSLTISVNNNGIWEHQTLDQFEVTFGKREKNEIPFQIQAKDLVFDSVGTIVSLYTTSTAEKKLEKEFDLSDFYSQIIRKEIGKSTIIRFIAKEK</sequence>
<dbReference type="EMBL" id="DVML01000025">
    <property type="protein sequence ID" value="HIU22732.1"/>
    <property type="molecule type" value="Genomic_DNA"/>
</dbReference>